<dbReference type="Pfam" id="PF17051">
    <property type="entry name" value="COA2"/>
    <property type="match status" value="1"/>
</dbReference>
<dbReference type="PANTHER" id="PTHR40020">
    <property type="entry name" value="CYTOCHROME C OXIDASE ASSEMBLY FACTOR 2"/>
    <property type="match status" value="1"/>
</dbReference>
<dbReference type="GO" id="GO:0005759">
    <property type="term" value="C:mitochondrial matrix"/>
    <property type="evidence" value="ECO:0007669"/>
    <property type="project" value="EnsemblFungi"/>
</dbReference>
<feature type="region of interest" description="Disordered" evidence="1">
    <location>
        <begin position="37"/>
        <end position="67"/>
    </location>
</feature>
<protein>
    <submittedName>
        <fullName evidence="2">Uncharacterized protein</fullName>
    </submittedName>
</protein>
<dbReference type="AlphaFoldDB" id="G0WCN9"/>
<dbReference type="Proteomes" id="UP000000689">
    <property type="component" value="Chromosome 6"/>
</dbReference>
<dbReference type="EMBL" id="HE580272">
    <property type="protein sequence ID" value="CCD25550.1"/>
    <property type="molecule type" value="Genomic_DNA"/>
</dbReference>
<dbReference type="OrthoDB" id="4065690at2759"/>
<gene>
    <name evidence="2" type="primary">NDAI0F02320</name>
    <name evidence="2" type="ordered locus">NDAI_0F02320</name>
</gene>
<reference evidence="2 3" key="1">
    <citation type="journal article" date="2011" name="Proc. Natl. Acad. Sci. U.S.A.">
        <title>Evolutionary erosion of yeast sex chromosomes by mating-type switching accidents.</title>
        <authorList>
            <person name="Gordon J.L."/>
            <person name="Armisen D."/>
            <person name="Proux-Wera E."/>
            <person name="Oheigeartaigh S.S."/>
            <person name="Byrne K.P."/>
            <person name="Wolfe K.H."/>
        </authorList>
    </citation>
    <scope>NUCLEOTIDE SEQUENCE [LARGE SCALE GENOMIC DNA]</scope>
    <source>
        <strain evidence="3">ATCC 10597 / BCRC 20456 / CBS 421 / NBRC 0211 / NRRL Y-12639</strain>
    </source>
</reference>
<dbReference type="KEGG" id="ndi:NDAI_0F02320"/>
<dbReference type="HOGENOM" id="CLU_196962_0_0_1"/>
<name>G0WCN9_NAUDC</name>
<dbReference type="PANTHER" id="PTHR40020:SF1">
    <property type="entry name" value="CYTOCHROME C OXIDASE ASSEMBLY FACTOR 2"/>
    <property type="match status" value="1"/>
</dbReference>
<proteinExistence type="predicted"/>
<dbReference type="GeneID" id="11496888"/>
<dbReference type="GO" id="GO:0033617">
    <property type="term" value="P:mitochondrial respiratory chain complex IV assembly"/>
    <property type="evidence" value="ECO:0007669"/>
    <property type="project" value="EnsemblFungi"/>
</dbReference>
<dbReference type="eggNOG" id="ENOG502SBZ5">
    <property type="taxonomic scope" value="Eukaryota"/>
</dbReference>
<dbReference type="RefSeq" id="XP_003670793.1">
    <property type="nucleotide sequence ID" value="XM_003670745.1"/>
</dbReference>
<dbReference type="InterPro" id="IPR031459">
    <property type="entry name" value="Coa2"/>
</dbReference>
<accession>G0WCN9</accession>
<dbReference type="STRING" id="1071378.G0WCN9"/>
<evidence type="ECO:0000256" key="1">
    <source>
        <dbReference type="SAM" id="MobiDB-lite"/>
    </source>
</evidence>
<feature type="compositionally biased region" description="Basic and acidic residues" evidence="1">
    <location>
        <begin position="38"/>
        <end position="67"/>
    </location>
</feature>
<sequence length="67" mass="7644">MRAVMRNRVMNNLYLTTFLITFASVAVGTILPCPAHSLDSDTHQNEDKELKNAKEINNNKDHVFVKK</sequence>
<dbReference type="OMA" id="NEDETMY"/>
<organism evidence="2 3">
    <name type="scientific">Naumovozyma dairenensis (strain ATCC 10597 / BCRC 20456 / CBS 421 / NBRC 0211 / NRRL Y-12639)</name>
    <name type="common">Saccharomyces dairenensis</name>
    <dbReference type="NCBI Taxonomy" id="1071378"/>
    <lineage>
        <taxon>Eukaryota</taxon>
        <taxon>Fungi</taxon>
        <taxon>Dikarya</taxon>
        <taxon>Ascomycota</taxon>
        <taxon>Saccharomycotina</taxon>
        <taxon>Saccharomycetes</taxon>
        <taxon>Saccharomycetales</taxon>
        <taxon>Saccharomycetaceae</taxon>
        <taxon>Naumovozyma</taxon>
    </lineage>
</organism>
<evidence type="ECO:0000313" key="2">
    <source>
        <dbReference type="EMBL" id="CCD25550.1"/>
    </source>
</evidence>
<keyword evidence="3" id="KW-1185">Reference proteome</keyword>
<evidence type="ECO:0000313" key="3">
    <source>
        <dbReference type="Proteomes" id="UP000000689"/>
    </source>
</evidence>